<name>A0A402CPK9_9BACT</name>
<dbReference type="EMBL" id="AP025739">
    <property type="protein sequence ID" value="BDI33007.1"/>
    <property type="molecule type" value="Genomic_DNA"/>
</dbReference>
<dbReference type="AlphaFoldDB" id="A0A402CPK9"/>
<dbReference type="Proteomes" id="UP000287394">
    <property type="component" value="Chromosome"/>
</dbReference>
<dbReference type="KEGG" id="ccot:CCAX7_50580"/>
<sequence length="90" mass="9049">MRNTTITRRLRAAAILSASIALAVPAFVATPAQAGVLHKHPTAAGVGAGLVAHHMAKKSAAKGGHSLAARHPIATGVVAGVAAHHMLKKK</sequence>
<reference evidence="1 2" key="1">
    <citation type="journal article" date="2019" name="Int. J. Syst. Evol. Microbiol.">
        <title>Capsulimonas corticalis gen. nov., sp. nov., an aerobic capsulated bacterium, of a novel bacterial order, Capsulimonadales ord. nov., of the class Armatimonadia of the phylum Armatimonadetes.</title>
        <authorList>
            <person name="Li J."/>
            <person name="Kudo C."/>
            <person name="Tonouchi A."/>
        </authorList>
    </citation>
    <scope>NUCLEOTIDE SEQUENCE [LARGE SCALE GENOMIC DNA]</scope>
    <source>
        <strain evidence="1 2">AX-7</strain>
    </source>
</reference>
<evidence type="ECO:0000313" key="1">
    <source>
        <dbReference type="EMBL" id="BDI33007.1"/>
    </source>
</evidence>
<protein>
    <submittedName>
        <fullName evidence="1">Uncharacterized protein</fullName>
    </submittedName>
</protein>
<accession>A0A402CPK9</accession>
<gene>
    <name evidence="1" type="ORF">CCAX7_50580</name>
</gene>
<proteinExistence type="predicted"/>
<evidence type="ECO:0000313" key="2">
    <source>
        <dbReference type="Proteomes" id="UP000287394"/>
    </source>
</evidence>
<keyword evidence="2" id="KW-1185">Reference proteome</keyword>
<organism evidence="1 2">
    <name type="scientific">Capsulimonas corticalis</name>
    <dbReference type="NCBI Taxonomy" id="2219043"/>
    <lineage>
        <taxon>Bacteria</taxon>
        <taxon>Bacillati</taxon>
        <taxon>Armatimonadota</taxon>
        <taxon>Armatimonadia</taxon>
        <taxon>Capsulimonadales</taxon>
        <taxon>Capsulimonadaceae</taxon>
        <taxon>Capsulimonas</taxon>
    </lineage>
</organism>
<dbReference type="RefSeq" id="WP_119319316.1">
    <property type="nucleotide sequence ID" value="NZ_AP025739.1"/>
</dbReference>